<dbReference type="GeneTree" id="ENSGT00940000177496"/>
<evidence type="ECO:0000256" key="1">
    <source>
        <dbReference type="SAM" id="MobiDB-lite"/>
    </source>
</evidence>
<reference evidence="4" key="3">
    <citation type="journal article" date="2014" name="Nature">
        <title>Elephant shark genome provides unique insights into gnathostome evolution.</title>
        <authorList>
            <consortium name="International Elephant Shark Genome Sequencing Consortium"/>
            <person name="Venkatesh B."/>
            <person name="Lee A.P."/>
            <person name="Ravi V."/>
            <person name="Maurya A.K."/>
            <person name="Lian M.M."/>
            <person name="Swann J.B."/>
            <person name="Ohta Y."/>
            <person name="Flajnik M.F."/>
            <person name="Sutoh Y."/>
            <person name="Kasahara M."/>
            <person name="Hoon S."/>
            <person name="Gangu V."/>
            <person name="Roy S.W."/>
            <person name="Irimia M."/>
            <person name="Korzh V."/>
            <person name="Kondrychyn I."/>
            <person name="Lim Z.W."/>
            <person name="Tay B.H."/>
            <person name="Tohari S."/>
            <person name="Kong K.W."/>
            <person name="Ho S."/>
            <person name="Lorente-Galdos B."/>
            <person name="Quilez J."/>
            <person name="Marques-Bonet T."/>
            <person name="Raney B.J."/>
            <person name="Ingham P.W."/>
            <person name="Tay A."/>
            <person name="Hillier L.W."/>
            <person name="Minx P."/>
            <person name="Boehm T."/>
            <person name="Wilson R.K."/>
            <person name="Brenner S."/>
            <person name="Warren W.C."/>
        </authorList>
    </citation>
    <scope>NUCLEOTIDE SEQUENCE [LARGE SCALE GENOMIC DNA]</scope>
</reference>
<feature type="region of interest" description="Disordered" evidence="1">
    <location>
        <begin position="103"/>
        <end position="138"/>
    </location>
</feature>
<reference evidence="3" key="5">
    <citation type="submission" date="2025-09" db="UniProtKB">
        <authorList>
            <consortium name="Ensembl"/>
        </authorList>
    </citation>
    <scope>IDENTIFICATION</scope>
</reference>
<dbReference type="Gene3D" id="2.30.42.10">
    <property type="match status" value="1"/>
</dbReference>
<dbReference type="SMART" id="SM00228">
    <property type="entry name" value="PDZ"/>
    <property type="match status" value="1"/>
</dbReference>
<dbReference type="PROSITE" id="PS50106">
    <property type="entry name" value="PDZ"/>
    <property type="match status" value="1"/>
</dbReference>
<dbReference type="InParanoid" id="A0A4W3GU78"/>
<reference evidence="4" key="1">
    <citation type="journal article" date="2006" name="Science">
        <title>Ancient noncoding elements conserved in the human genome.</title>
        <authorList>
            <person name="Venkatesh B."/>
            <person name="Kirkness E.F."/>
            <person name="Loh Y.H."/>
            <person name="Halpern A.L."/>
            <person name="Lee A.P."/>
            <person name="Johnson J."/>
            <person name="Dandona N."/>
            <person name="Viswanathan L.D."/>
            <person name="Tay A."/>
            <person name="Venter J.C."/>
            <person name="Strausberg R.L."/>
            <person name="Brenner S."/>
        </authorList>
    </citation>
    <scope>NUCLEOTIDE SEQUENCE [LARGE SCALE GENOMIC DNA]</scope>
</reference>
<reference evidence="4" key="2">
    <citation type="journal article" date="2007" name="PLoS Biol.">
        <title>Survey sequencing and comparative analysis of the elephant shark (Callorhinchus milii) genome.</title>
        <authorList>
            <person name="Venkatesh B."/>
            <person name="Kirkness E.F."/>
            <person name="Loh Y.H."/>
            <person name="Halpern A.L."/>
            <person name="Lee A.P."/>
            <person name="Johnson J."/>
            <person name="Dandona N."/>
            <person name="Viswanathan L.D."/>
            <person name="Tay A."/>
            <person name="Venter J.C."/>
            <person name="Strausberg R.L."/>
            <person name="Brenner S."/>
        </authorList>
    </citation>
    <scope>NUCLEOTIDE SEQUENCE [LARGE SCALE GENOMIC DNA]</scope>
</reference>
<reference evidence="3" key="4">
    <citation type="submission" date="2025-08" db="UniProtKB">
        <authorList>
            <consortium name="Ensembl"/>
        </authorList>
    </citation>
    <scope>IDENTIFICATION</scope>
</reference>
<feature type="domain" description="PDZ" evidence="2">
    <location>
        <begin position="18"/>
        <end position="100"/>
    </location>
</feature>
<organism evidence="3 4">
    <name type="scientific">Callorhinchus milii</name>
    <name type="common">Ghost shark</name>
    <dbReference type="NCBI Taxonomy" id="7868"/>
    <lineage>
        <taxon>Eukaryota</taxon>
        <taxon>Metazoa</taxon>
        <taxon>Chordata</taxon>
        <taxon>Craniata</taxon>
        <taxon>Vertebrata</taxon>
        <taxon>Chondrichthyes</taxon>
        <taxon>Holocephali</taxon>
        <taxon>Chimaeriformes</taxon>
        <taxon>Callorhinchidae</taxon>
        <taxon>Callorhinchus</taxon>
    </lineage>
</organism>
<proteinExistence type="predicted"/>
<dbReference type="InterPro" id="IPR052074">
    <property type="entry name" value="NonRcpt_TyrProt_Phosphatase"/>
</dbReference>
<name>A0A4W3GU78_CALMI</name>
<dbReference type="PANTHER" id="PTHR46900">
    <property type="entry name" value="TYROSINE-PROTEIN PHOSPHATASE NON-RECEPTOR TYPE 13"/>
    <property type="match status" value="1"/>
</dbReference>
<dbReference type="Ensembl" id="ENSCMIT00000008009.1">
    <property type="protein sequence ID" value="ENSCMIP00000007783.1"/>
    <property type="gene ID" value="ENSCMIG00000004227.1"/>
</dbReference>
<dbReference type="STRING" id="7868.ENSCMIP00000007783"/>
<evidence type="ECO:0000313" key="3">
    <source>
        <dbReference type="Ensembl" id="ENSCMIP00000007783.1"/>
    </source>
</evidence>
<feature type="compositionally biased region" description="Basic and acidic residues" evidence="1">
    <location>
        <begin position="103"/>
        <end position="122"/>
    </location>
</feature>
<dbReference type="PANTHER" id="PTHR46900:SF4">
    <property type="entry name" value="FERM AND PDZ DOMAIN CONTAINING 2"/>
    <property type="match status" value="1"/>
</dbReference>
<keyword evidence="4" id="KW-1185">Reference proteome</keyword>
<protein>
    <recommendedName>
        <fullName evidence="2">PDZ domain-containing protein</fullName>
    </recommendedName>
</protein>
<sequence length="170" mass="18182">RHRLNLILSVPLQNSVIQIDLDKPPKGSLGFALVGGNEGSALRVKAISPSGVAHRDGRLQIGDSLLQVNGENILGLSHSRAVEILCSAQGNVRLIISRDLSSHKKDNHPEMKSSFKRADKATRQQSEGRNGGAGDCSEVREDLTAAVTPTHTLGSPSLGSCQTVPNMFWN</sequence>
<accession>A0A4W3GU78</accession>
<dbReference type="InterPro" id="IPR036034">
    <property type="entry name" value="PDZ_sf"/>
</dbReference>
<dbReference type="Proteomes" id="UP000314986">
    <property type="component" value="Unassembled WGS sequence"/>
</dbReference>
<dbReference type="CDD" id="cd23060">
    <property type="entry name" value="PDZ5_DrPTPN13-like"/>
    <property type="match status" value="1"/>
</dbReference>
<evidence type="ECO:0000259" key="2">
    <source>
        <dbReference type="PROSITE" id="PS50106"/>
    </source>
</evidence>
<dbReference type="InterPro" id="IPR001478">
    <property type="entry name" value="PDZ"/>
</dbReference>
<dbReference type="AlphaFoldDB" id="A0A4W3GU78"/>
<evidence type="ECO:0000313" key="4">
    <source>
        <dbReference type="Proteomes" id="UP000314986"/>
    </source>
</evidence>
<dbReference type="SUPFAM" id="SSF50156">
    <property type="entry name" value="PDZ domain-like"/>
    <property type="match status" value="1"/>
</dbReference>
<dbReference type="Pfam" id="PF00595">
    <property type="entry name" value="PDZ"/>
    <property type="match status" value="1"/>
</dbReference>